<protein>
    <submittedName>
        <fullName evidence="2">DNA-binding helix-turn-helix protein</fullName>
    </submittedName>
</protein>
<gene>
    <name evidence="2" type="ORF">PAHA3_2049</name>
</gene>
<dbReference type="Pfam" id="PF01381">
    <property type="entry name" value="HTH_3"/>
    <property type="match status" value="1"/>
</dbReference>
<dbReference type="EMBL" id="BCNV01000001">
    <property type="protein sequence ID" value="GAS81975.1"/>
    <property type="molecule type" value="Genomic_DNA"/>
</dbReference>
<dbReference type="Proteomes" id="UP000069697">
    <property type="component" value="Unassembled WGS sequence"/>
</dbReference>
<dbReference type="InterPro" id="IPR010982">
    <property type="entry name" value="Lambda_DNA-bd_dom_sf"/>
</dbReference>
<dbReference type="CDD" id="cd00093">
    <property type="entry name" value="HTH_XRE"/>
    <property type="match status" value="1"/>
</dbReference>
<organism evidence="2 3">
    <name type="scientific">Paenibacillus amylolyticus</name>
    <dbReference type="NCBI Taxonomy" id="1451"/>
    <lineage>
        <taxon>Bacteria</taxon>
        <taxon>Bacillati</taxon>
        <taxon>Bacillota</taxon>
        <taxon>Bacilli</taxon>
        <taxon>Bacillales</taxon>
        <taxon>Paenibacillaceae</taxon>
        <taxon>Paenibacillus</taxon>
    </lineage>
</organism>
<evidence type="ECO:0000259" key="1">
    <source>
        <dbReference type="PROSITE" id="PS50943"/>
    </source>
</evidence>
<dbReference type="InterPro" id="IPR001387">
    <property type="entry name" value="Cro/C1-type_HTH"/>
</dbReference>
<dbReference type="GO" id="GO:0003677">
    <property type="term" value="F:DNA binding"/>
    <property type="evidence" value="ECO:0007669"/>
    <property type="project" value="UniProtKB-KW"/>
</dbReference>
<dbReference type="RefSeq" id="WP_062834597.1">
    <property type="nucleotide sequence ID" value="NZ_BCNV01000001.1"/>
</dbReference>
<evidence type="ECO:0000313" key="3">
    <source>
        <dbReference type="Proteomes" id="UP000069697"/>
    </source>
</evidence>
<accession>A0A117I1D0</accession>
<keyword evidence="2" id="KW-0238">DNA-binding</keyword>
<dbReference type="Gene3D" id="1.10.260.40">
    <property type="entry name" value="lambda repressor-like DNA-binding domains"/>
    <property type="match status" value="1"/>
</dbReference>
<dbReference type="SUPFAM" id="SSF47413">
    <property type="entry name" value="lambda repressor-like DNA-binding domains"/>
    <property type="match status" value="1"/>
</dbReference>
<sequence>MARIPLPYKTENNLTELLIMEQARRATVTRGTARPSLKELEEELATYCNVTQDTINLLRRNKHQPSLPVAIKVCEYLQVQVDEVFKLIVNPDFK</sequence>
<comment type="caution">
    <text evidence="2">The sequence shown here is derived from an EMBL/GenBank/DDBJ whole genome shotgun (WGS) entry which is preliminary data.</text>
</comment>
<evidence type="ECO:0000313" key="2">
    <source>
        <dbReference type="EMBL" id="GAS81975.1"/>
    </source>
</evidence>
<reference evidence="3" key="2">
    <citation type="submission" date="2016-01" db="EMBL/GenBank/DDBJ databases">
        <title>Draft Genome Sequence of Paenibacillus amylolyticus Heshi-A3 that Was Isolated from Fermented Rice Bran with Aging Salted Mackerel, Which Was Named Heshiko as Traditional Fermented Seafood in Japan.</title>
        <authorList>
            <person name="Akuzawa S."/>
            <person name="Nakagawa J."/>
            <person name="Kanekatsu T."/>
            <person name="Kubota E."/>
            <person name="Ohtake R."/>
            <person name="Suzuki T."/>
            <person name="Kanesaki Y."/>
        </authorList>
    </citation>
    <scope>NUCLEOTIDE SEQUENCE [LARGE SCALE GENOMIC DNA]</scope>
    <source>
        <strain evidence="3">Heshi-A3</strain>
    </source>
</reference>
<name>A0A117I1D0_PAEAM</name>
<reference evidence="2 3" key="1">
    <citation type="journal article" date="2016" name="Genome Announc.">
        <title>Draft Genome Sequence of Paenibacillus amylolyticus Heshi-A3, Isolated from Fermented Rice Bran in a Japanese Fermented Seafood Dish.</title>
        <authorList>
            <person name="Akuzawa S."/>
            <person name="Nagaoka J."/>
            <person name="Kanekatsu M."/>
            <person name="Kubota E."/>
            <person name="Ohtake R."/>
            <person name="Suzuki T."/>
            <person name="Kanesaki Y."/>
        </authorList>
    </citation>
    <scope>NUCLEOTIDE SEQUENCE [LARGE SCALE GENOMIC DNA]</scope>
    <source>
        <strain evidence="2 3">Heshi-A3</strain>
    </source>
</reference>
<dbReference type="PROSITE" id="PS50943">
    <property type="entry name" value="HTH_CROC1"/>
    <property type="match status" value="1"/>
</dbReference>
<proteinExistence type="predicted"/>
<dbReference type="AlphaFoldDB" id="A0A117I1D0"/>
<feature type="domain" description="HTH cro/C1-type" evidence="1">
    <location>
        <begin position="42"/>
        <end position="84"/>
    </location>
</feature>